<comment type="caution">
    <text evidence="1">The sequence shown here is derived from an EMBL/GenBank/DDBJ whole genome shotgun (WGS) entry which is preliminary data.</text>
</comment>
<organism evidence="1 2">
    <name type="scientific">Coprococcus comes</name>
    <dbReference type="NCBI Taxonomy" id="410072"/>
    <lineage>
        <taxon>Bacteria</taxon>
        <taxon>Bacillati</taxon>
        <taxon>Bacillota</taxon>
        <taxon>Clostridia</taxon>
        <taxon>Lachnospirales</taxon>
        <taxon>Lachnospiraceae</taxon>
        <taxon>Coprococcus</taxon>
    </lineage>
</organism>
<dbReference type="Proteomes" id="UP000284579">
    <property type="component" value="Unassembled WGS sequence"/>
</dbReference>
<evidence type="ECO:0000313" key="1">
    <source>
        <dbReference type="EMBL" id="RHF79034.1"/>
    </source>
</evidence>
<evidence type="ECO:0000313" key="2">
    <source>
        <dbReference type="Proteomes" id="UP000284579"/>
    </source>
</evidence>
<dbReference type="InterPro" id="IPR043743">
    <property type="entry name" value="DUF5688"/>
</dbReference>
<dbReference type="AlphaFoldDB" id="A0A414QE25"/>
<accession>A0A414QE25</accession>
<evidence type="ECO:0008006" key="3">
    <source>
        <dbReference type="Google" id="ProtNLM"/>
    </source>
</evidence>
<reference evidence="1 2" key="1">
    <citation type="submission" date="2018-08" db="EMBL/GenBank/DDBJ databases">
        <title>A genome reference for cultivated species of the human gut microbiota.</title>
        <authorList>
            <person name="Zou Y."/>
            <person name="Xue W."/>
            <person name="Luo G."/>
        </authorList>
    </citation>
    <scope>NUCLEOTIDE SEQUENCE [LARGE SCALE GENOMIC DNA]</scope>
    <source>
        <strain evidence="1 2">AM23-3</strain>
    </source>
</reference>
<dbReference type="RefSeq" id="WP_118199843.1">
    <property type="nucleotide sequence ID" value="NZ_QRHO01000061.1"/>
</dbReference>
<dbReference type="Pfam" id="PF18941">
    <property type="entry name" value="DUF5688"/>
    <property type="match status" value="2"/>
</dbReference>
<protein>
    <recommendedName>
        <fullName evidence="3">DUF1444 family protein</fullName>
    </recommendedName>
</protein>
<gene>
    <name evidence="1" type="ORF">DW656_17375</name>
</gene>
<dbReference type="EMBL" id="QRHO01000061">
    <property type="protein sequence ID" value="RHF79034.1"/>
    <property type="molecule type" value="Genomic_DNA"/>
</dbReference>
<name>A0A414QE25_9FIRM</name>
<proteinExistence type="predicted"/>
<sequence>MEERREMNGQRVMTRDELEMRLPALNHIAEQRDAKFRLRYAEKTVNNGIERGYTLDAGTRVSVNVYQNESWVQMPDEELFDTLNDLDGRYCVTEDQETIGERLNALFKSGELFEKIYPVVVSENNKENFAEAGITFDRYLDMLITYRVELMQMNDGIGTIRLQDSHLETFGISRQKIREAAFANLEGIVDFMTLRDDASGFKMVAATRKDKQFGGAASMLLPSVRRRLAEMFGTDSLVFLPSSISEVIVVAQTAGEPETLLAMVHEINEMEVALEERLTDSIYPMRLADGEYRLSVIRPK</sequence>